<sequence>MSLLRRLVVPTYLSQALTRFSCKNNVDRLFSALFLPKNAYRMVSTTTTKFDLMEFFDDKKNWGEGTVRTGRSWTKDELRLKSNTDIHKLWYILLKEKNMLLTMEQACKDESELFPNPERIDKVAESMTNLEEVVRERNRAYYLLETGTTGERPGAEEENFLGLPEYSQFNEYPVPKEENKDYLKAKSEEPVVHPSEKAWFLVRLNEKRIKQKRWERREARKGVKEIIEHFPDVDRELIKEKFPDINVERVIERTNNRHLGNIKPKTFKWNRC</sequence>
<evidence type="ECO:0000256" key="4">
    <source>
        <dbReference type="ARBA" id="ARBA00023128"/>
    </source>
</evidence>
<evidence type="ECO:0000256" key="2">
    <source>
        <dbReference type="ARBA" id="ARBA00009254"/>
    </source>
</evidence>
<evidence type="ECO:0000313" key="7">
    <source>
        <dbReference type="EMBL" id="OXA51617.1"/>
    </source>
</evidence>
<dbReference type="GO" id="GO:0032543">
    <property type="term" value="P:mitochondrial translation"/>
    <property type="evidence" value="ECO:0007669"/>
    <property type="project" value="TreeGrafter"/>
</dbReference>
<comment type="subcellular location">
    <subcellularLocation>
        <location evidence="1">Mitochondrion</location>
    </subcellularLocation>
</comment>
<evidence type="ECO:0000256" key="3">
    <source>
        <dbReference type="ARBA" id="ARBA00022980"/>
    </source>
</evidence>
<protein>
    <recommendedName>
        <fullName evidence="6">Large ribosomal subunit protein uL29m</fullName>
    </recommendedName>
</protein>
<accession>A0A226E3S3</accession>
<dbReference type="InterPro" id="IPR010729">
    <property type="entry name" value="Ribosomal_uL29_mit"/>
</dbReference>
<dbReference type="InterPro" id="IPR038340">
    <property type="entry name" value="MRP-L47_sf"/>
</dbReference>
<gene>
    <name evidence="7" type="ORF">Fcan01_13478</name>
</gene>
<keyword evidence="8" id="KW-1185">Reference proteome</keyword>
<dbReference type="Proteomes" id="UP000198287">
    <property type="component" value="Unassembled WGS sequence"/>
</dbReference>
<reference evidence="7 8" key="1">
    <citation type="submission" date="2015-12" db="EMBL/GenBank/DDBJ databases">
        <title>The genome of Folsomia candida.</title>
        <authorList>
            <person name="Faddeeva A."/>
            <person name="Derks M.F."/>
            <person name="Anvar Y."/>
            <person name="Smit S."/>
            <person name="Van Straalen N."/>
            <person name="Roelofs D."/>
        </authorList>
    </citation>
    <scope>NUCLEOTIDE SEQUENCE [LARGE SCALE GENOMIC DNA]</scope>
    <source>
        <strain evidence="7 8">VU population</strain>
        <tissue evidence="7">Whole body</tissue>
    </source>
</reference>
<name>A0A226E3S3_FOLCA</name>
<dbReference type="PANTHER" id="PTHR21183:SF18">
    <property type="entry name" value="LARGE RIBOSOMAL SUBUNIT PROTEIN UL29M"/>
    <property type="match status" value="1"/>
</dbReference>
<evidence type="ECO:0000313" key="8">
    <source>
        <dbReference type="Proteomes" id="UP000198287"/>
    </source>
</evidence>
<dbReference type="OrthoDB" id="270763at2759"/>
<keyword evidence="5" id="KW-0687">Ribonucleoprotein</keyword>
<dbReference type="STRING" id="158441.A0A226E3S3"/>
<dbReference type="GO" id="GO:0005762">
    <property type="term" value="C:mitochondrial large ribosomal subunit"/>
    <property type="evidence" value="ECO:0007669"/>
    <property type="project" value="TreeGrafter"/>
</dbReference>
<evidence type="ECO:0000256" key="1">
    <source>
        <dbReference type="ARBA" id="ARBA00004173"/>
    </source>
</evidence>
<dbReference type="EMBL" id="LNIX01000007">
    <property type="protein sequence ID" value="OXA51617.1"/>
    <property type="molecule type" value="Genomic_DNA"/>
</dbReference>
<keyword evidence="3" id="KW-0689">Ribosomal protein</keyword>
<proteinExistence type="inferred from homology"/>
<dbReference type="PANTHER" id="PTHR21183">
    <property type="entry name" value="RIBOSOMAL PROTEIN L47, MITOCHONDRIAL-RELATED"/>
    <property type="match status" value="1"/>
</dbReference>
<dbReference type="GO" id="GO:0003735">
    <property type="term" value="F:structural constituent of ribosome"/>
    <property type="evidence" value="ECO:0007669"/>
    <property type="project" value="InterPro"/>
</dbReference>
<comment type="similarity">
    <text evidence="2">Belongs to the universal ribosomal protein uL29 family.</text>
</comment>
<organism evidence="7 8">
    <name type="scientific">Folsomia candida</name>
    <name type="common">Springtail</name>
    <dbReference type="NCBI Taxonomy" id="158441"/>
    <lineage>
        <taxon>Eukaryota</taxon>
        <taxon>Metazoa</taxon>
        <taxon>Ecdysozoa</taxon>
        <taxon>Arthropoda</taxon>
        <taxon>Hexapoda</taxon>
        <taxon>Collembola</taxon>
        <taxon>Entomobryomorpha</taxon>
        <taxon>Isotomoidea</taxon>
        <taxon>Isotomidae</taxon>
        <taxon>Proisotominae</taxon>
        <taxon>Folsomia</taxon>
    </lineage>
</organism>
<comment type="caution">
    <text evidence="7">The sequence shown here is derived from an EMBL/GenBank/DDBJ whole genome shotgun (WGS) entry which is preliminary data.</text>
</comment>
<dbReference type="Pfam" id="PF06984">
    <property type="entry name" value="MRP-L47"/>
    <property type="match status" value="1"/>
</dbReference>
<dbReference type="Gene3D" id="6.10.330.20">
    <property type="match status" value="1"/>
</dbReference>
<dbReference type="AlphaFoldDB" id="A0A226E3S3"/>
<evidence type="ECO:0000256" key="6">
    <source>
        <dbReference type="ARBA" id="ARBA00035289"/>
    </source>
</evidence>
<keyword evidence="4" id="KW-0496">Mitochondrion</keyword>
<evidence type="ECO:0000256" key="5">
    <source>
        <dbReference type="ARBA" id="ARBA00023274"/>
    </source>
</evidence>